<evidence type="ECO:0000259" key="2">
    <source>
        <dbReference type="Pfam" id="PF07282"/>
    </source>
</evidence>
<evidence type="ECO:0000313" key="4">
    <source>
        <dbReference type="Proteomes" id="UP000606463"/>
    </source>
</evidence>
<evidence type="ECO:0000313" key="3">
    <source>
        <dbReference type="EMBL" id="HIP98315.1"/>
    </source>
</evidence>
<gene>
    <name evidence="3" type="ORF">EYH37_02965</name>
</gene>
<name>A0A9D0YQJ3_AQUAO</name>
<organism evidence="3 4">
    <name type="scientific">Aquifex aeolicus</name>
    <dbReference type="NCBI Taxonomy" id="63363"/>
    <lineage>
        <taxon>Bacteria</taxon>
        <taxon>Pseudomonadati</taxon>
        <taxon>Aquificota</taxon>
        <taxon>Aquificia</taxon>
        <taxon>Aquificales</taxon>
        <taxon>Aquificaceae</taxon>
        <taxon>Aquifex</taxon>
    </lineage>
</organism>
<comment type="caution">
    <text evidence="3">The sequence shown here is derived from an EMBL/GenBank/DDBJ whole genome shotgun (WGS) entry which is preliminary data.</text>
</comment>
<dbReference type="NCBIfam" id="TIGR01766">
    <property type="entry name" value="IS200/IS605 family accessory protein TnpB-like domain"/>
    <property type="match status" value="1"/>
</dbReference>
<keyword evidence="1" id="KW-0238">DNA-binding</keyword>
<dbReference type="GO" id="GO:0003677">
    <property type="term" value="F:DNA binding"/>
    <property type="evidence" value="ECO:0007669"/>
    <property type="project" value="UniProtKB-KW"/>
</dbReference>
<dbReference type="AlphaFoldDB" id="A0A9D0YQJ3"/>
<proteinExistence type="predicted"/>
<reference evidence="3" key="1">
    <citation type="journal article" date="2020" name="ISME J.">
        <title>Gammaproteobacteria mediating utilization of methyl-, sulfur- and petroleum organic compounds in deep ocean hydrothermal plumes.</title>
        <authorList>
            <person name="Zhou Z."/>
            <person name="Liu Y."/>
            <person name="Pan J."/>
            <person name="Cron B.R."/>
            <person name="Toner B.M."/>
            <person name="Anantharaman K."/>
            <person name="Breier J.A."/>
            <person name="Dick G.J."/>
            <person name="Li M."/>
        </authorList>
    </citation>
    <scope>NUCLEOTIDE SEQUENCE</scope>
    <source>
        <strain evidence="3">SZUA-1501</strain>
    </source>
</reference>
<accession>A0A9D0YQJ3</accession>
<feature type="domain" description="Cas12f1-like TNB" evidence="2">
    <location>
        <begin position="186"/>
        <end position="250"/>
    </location>
</feature>
<protein>
    <submittedName>
        <fullName evidence="3">Transposase</fullName>
    </submittedName>
</protein>
<dbReference type="Proteomes" id="UP000606463">
    <property type="component" value="Unassembled WGS sequence"/>
</dbReference>
<evidence type="ECO:0000256" key="1">
    <source>
        <dbReference type="ARBA" id="ARBA00023125"/>
    </source>
</evidence>
<dbReference type="Pfam" id="PF07282">
    <property type="entry name" value="Cas12f1-like_TNB"/>
    <property type="match status" value="1"/>
</dbReference>
<dbReference type="EMBL" id="DQVE01000030">
    <property type="protein sequence ID" value="HIP98315.1"/>
    <property type="molecule type" value="Genomic_DNA"/>
</dbReference>
<sequence length="306" mass="35521">MKVYKRLYEFLDKGYKPLKSARLIRRRKDYYIAITLQKVVKKKKIKKPKYVINVDLNIQRNLACVGIFEIDWDRKESKLYGIKFINGELLRLVYKRDYLIEEIRKRQELTGRGPRKGDNRRLWEKVKNINRDIALKVAREISDIAKEFSQRGETVVVFENLKGLRGDKRKGKRLNRKINFWMRRKIHERVKEISVEEGFGIDFVYPRYTSKRCSVCGSEGERFSPNGSKALFRCSVCGYTVNGDVNAVFNQHFLYLSHLLNGGGKARSVVRVGTSLKSPSTEGRNLSGVPKATATFCYISSLLSTF</sequence>
<dbReference type="InterPro" id="IPR010095">
    <property type="entry name" value="Cas12f1-like_TNB"/>
</dbReference>